<dbReference type="EMBL" id="FNGY01000006">
    <property type="protein sequence ID" value="SDN05172.1"/>
    <property type="molecule type" value="Genomic_DNA"/>
</dbReference>
<dbReference type="PANTHER" id="PTHR30146:SF109">
    <property type="entry name" value="HTH-TYPE TRANSCRIPTIONAL REGULATOR GALS"/>
    <property type="match status" value="1"/>
</dbReference>
<keyword evidence="2 5" id="KW-0238">DNA-binding</keyword>
<dbReference type="GO" id="GO:0000976">
    <property type="term" value="F:transcription cis-regulatory region binding"/>
    <property type="evidence" value="ECO:0007669"/>
    <property type="project" value="TreeGrafter"/>
</dbReference>
<dbReference type="CDD" id="cd06267">
    <property type="entry name" value="PBP1_LacI_sugar_binding-like"/>
    <property type="match status" value="1"/>
</dbReference>
<feature type="domain" description="HTH araC/xylS-type" evidence="4">
    <location>
        <begin position="185"/>
        <end position="283"/>
    </location>
</feature>
<dbReference type="SUPFAM" id="SSF46689">
    <property type="entry name" value="Homeodomain-like"/>
    <property type="match status" value="2"/>
</dbReference>
<dbReference type="SUPFAM" id="SSF53822">
    <property type="entry name" value="Periplasmic binding protein-like I"/>
    <property type="match status" value="1"/>
</dbReference>
<dbReference type="SMART" id="SM00342">
    <property type="entry name" value="HTH_ARAC"/>
    <property type="match status" value="1"/>
</dbReference>
<dbReference type="InterPro" id="IPR018062">
    <property type="entry name" value="HTH_AraC-typ_CS"/>
</dbReference>
<dbReference type="Proteomes" id="UP000183200">
    <property type="component" value="Unassembled WGS sequence"/>
</dbReference>
<protein>
    <submittedName>
        <fullName evidence="5">DNA-binding transcriptional regulator, LacI/PurR family</fullName>
    </submittedName>
</protein>
<keyword evidence="6" id="KW-1185">Reference proteome</keyword>
<evidence type="ECO:0000256" key="1">
    <source>
        <dbReference type="ARBA" id="ARBA00023015"/>
    </source>
</evidence>
<name>A0A1G9Y7L5_9SPHI</name>
<evidence type="ECO:0000313" key="5">
    <source>
        <dbReference type="EMBL" id="SDN05172.1"/>
    </source>
</evidence>
<dbReference type="Gene3D" id="3.40.50.2300">
    <property type="match status" value="2"/>
</dbReference>
<dbReference type="InterPro" id="IPR009057">
    <property type="entry name" value="Homeodomain-like_sf"/>
</dbReference>
<keyword evidence="3" id="KW-0804">Transcription</keyword>
<keyword evidence="1" id="KW-0805">Transcription regulation</keyword>
<accession>A0A1G9Y7L5</accession>
<evidence type="ECO:0000259" key="4">
    <source>
        <dbReference type="PROSITE" id="PS01124"/>
    </source>
</evidence>
<proteinExistence type="predicted"/>
<reference evidence="6" key="1">
    <citation type="submission" date="2016-10" db="EMBL/GenBank/DDBJ databases">
        <authorList>
            <person name="Varghese N."/>
            <person name="Submissions S."/>
        </authorList>
    </citation>
    <scope>NUCLEOTIDE SEQUENCE [LARGE SCALE GENOMIC DNA]</scope>
    <source>
        <strain evidence="6">DSM 19110</strain>
    </source>
</reference>
<sequence length="601" mass="67847">MQCIYENFMFPPDQSFSIQSEILEEQPYNVLKSHKYFEIALLENYCGKHFIGDNILEFEGTQLLLLGSYLPHCWQIDRELDPTVQPQSISVHFSPDFLGQQLLEKPEAKPLNELLSKASKGISFSGPTIPIAKKMMQKMLLSEGMARTGLMLQLLDILAQSGTKQALSSSYLNMIDNAHEGPKISKVYDYIFQNFENNISLPVVADILSMTSASFCRFFKRETGQTLIDFIKEVRISHATKLLLEGKYNISETSFRCGYNNHSNFNKQFKELIGLSPVKFQKHYELKYKKINTQNPSAVLRETATSVRPNRTNIIGIVVPTLDRSFFSSVVQGIETVLNENGYNVLLYQSKESFDKEVTGIKTLIKSGVDGIISSVALQTSNYDHFTDLKRHNIPLLLFDRIVQEICVPSVRIDDYKGGFSATEHLIRQGCKHIVHISTDQNVPIFKERLRGYKAALKQYNLPVKEALIFYGVPSLTLGSECIQHLMEKNIPFDGVFALEDYTGLGVLKKLKEYQINVPDQVKVIGFANEAFGAHAATALSTIDQQTLKMGEAAARLFLKLLKEEHYYRAAPEEIILDTILIARDSSQLLNVPADGQLLCI</sequence>
<dbReference type="PROSITE" id="PS01124">
    <property type="entry name" value="HTH_ARAC_FAMILY_2"/>
    <property type="match status" value="1"/>
</dbReference>
<dbReference type="AlphaFoldDB" id="A0A1G9Y7L5"/>
<evidence type="ECO:0000256" key="2">
    <source>
        <dbReference type="ARBA" id="ARBA00023125"/>
    </source>
</evidence>
<gene>
    <name evidence="5" type="ORF">SAMN05421820_10629</name>
</gene>
<evidence type="ECO:0000256" key="3">
    <source>
        <dbReference type="ARBA" id="ARBA00023163"/>
    </source>
</evidence>
<evidence type="ECO:0000313" key="6">
    <source>
        <dbReference type="Proteomes" id="UP000183200"/>
    </source>
</evidence>
<dbReference type="PROSITE" id="PS00041">
    <property type="entry name" value="HTH_ARAC_FAMILY_1"/>
    <property type="match status" value="1"/>
</dbReference>
<dbReference type="PANTHER" id="PTHR30146">
    <property type="entry name" value="LACI-RELATED TRANSCRIPTIONAL REPRESSOR"/>
    <property type="match status" value="1"/>
</dbReference>
<dbReference type="InterPro" id="IPR018060">
    <property type="entry name" value="HTH_AraC"/>
</dbReference>
<dbReference type="InterPro" id="IPR028082">
    <property type="entry name" value="Peripla_BP_I"/>
</dbReference>
<dbReference type="Gene3D" id="1.10.10.60">
    <property type="entry name" value="Homeodomain-like"/>
    <property type="match status" value="2"/>
</dbReference>
<dbReference type="Pfam" id="PF12833">
    <property type="entry name" value="HTH_18"/>
    <property type="match status" value="1"/>
</dbReference>
<dbReference type="InterPro" id="IPR001761">
    <property type="entry name" value="Peripla_BP/Lac1_sug-bd_dom"/>
</dbReference>
<organism evidence="5 6">
    <name type="scientific">Pedobacter steynii</name>
    <dbReference type="NCBI Taxonomy" id="430522"/>
    <lineage>
        <taxon>Bacteria</taxon>
        <taxon>Pseudomonadati</taxon>
        <taxon>Bacteroidota</taxon>
        <taxon>Sphingobacteriia</taxon>
        <taxon>Sphingobacteriales</taxon>
        <taxon>Sphingobacteriaceae</taxon>
        <taxon>Pedobacter</taxon>
    </lineage>
</organism>
<dbReference type="GO" id="GO:0003700">
    <property type="term" value="F:DNA-binding transcription factor activity"/>
    <property type="evidence" value="ECO:0007669"/>
    <property type="project" value="InterPro"/>
</dbReference>
<dbReference type="RefSeq" id="WP_172664855.1">
    <property type="nucleotide sequence ID" value="NZ_FNGY01000006.1"/>
</dbReference>
<dbReference type="Pfam" id="PF00532">
    <property type="entry name" value="Peripla_BP_1"/>
    <property type="match status" value="1"/>
</dbReference>